<name>A0A8J9ZV02_BRALA</name>
<keyword evidence="15" id="KW-1185">Reference proteome</keyword>
<evidence type="ECO:0000256" key="3">
    <source>
        <dbReference type="ARBA" id="ARBA00004496"/>
    </source>
</evidence>
<keyword evidence="10" id="KW-0496">Mitochondrion</keyword>
<proteinExistence type="inferred from homology"/>
<keyword evidence="7" id="KW-1000">Mitochondrion outer membrane</keyword>
<keyword evidence="11" id="KW-0472">Membrane</keyword>
<evidence type="ECO:0000256" key="7">
    <source>
        <dbReference type="ARBA" id="ARBA00022787"/>
    </source>
</evidence>
<evidence type="ECO:0000313" key="15">
    <source>
        <dbReference type="Proteomes" id="UP000838412"/>
    </source>
</evidence>
<dbReference type="InterPro" id="IPR026169">
    <property type="entry name" value="MIEAP"/>
</dbReference>
<dbReference type="OrthoDB" id="6105707at2759"/>
<keyword evidence="9" id="KW-0446">Lipid-binding</keyword>
<dbReference type="Pfam" id="PF16026">
    <property type="entry name" value="MIEAP"/>
    <property type="match status" value="1"/>
</dbReference>
<evidence type="ECO:0000256" key="12">
    <source>
        <dbReference type="ARBA" id="ARBA00032687"/>
    </source>
</evidence>
<dbReference type="GO" id="GO:0008289">
    <property type="term" value="F:lipid binding"/>
    <property type="evidence" value="ECO:0007669"/>
    <property type="project" value="UniProtKB-KW"/>
</dbReference>
<dbReference type="AlphaFoldDB" id="A0A8J9ZV02"/>
<dbReference type="EMBL" id="OV696689">
    <property type="protein sequence ID" value="CAH1263870.1"/>
    <property type="molecule type" value="Genomic_DNA"/>
</dbReference>
<evidence type="ECO:0000256" key="9">
    <source>
        <dbReference type="ARBA" id="ARBA00023121"/>
    </source>
</evidence>
<protein>
    <recommendedName>
        <fullName evidence="5">Mitochondria-eating protein</fullName>
    </recommendedName>
    <alternativeName>
        <fullName evidence="12">Spermatogenesis-associated protein 18</fullName>
    </alternativeName>
</protein>
<evidence type="ECO:0000259" key="13">
    <source>
        <dbReference type="Pfam" id="PF16026"/>
    </source>
</evidence>
<gene>
    <name evidence="14" type="primary">Hypp2790</name>
    <name evidence="14" type="ORF">BLAG_LOCUS18426</name>
</gene>
<keyword evidence="6" id="KW-0963">Cytoplasm</keyword>
<dbReference type="GO" id="GO:0035694">
    <property type="term" value="P:mitochondrial protein catabolic process"/>
    <property type="evidence" value="ECO:0007669"/>
    <property type="project" value="InterPro"/>
</dbReference>
<dbReference type="PANTHER" id="PTHR21771:SF0">
    <property type="entry name" value="MITOCHONDRIA-EATING PROTEIN"/>
    <property type="match status" value="1"/>
</dbReference>
<comment type="subcellular location">
    <subcellularLocation>
        <location evidence="3">Cytoplasm</location>
    </subcellularLocation>
    <subcellularLocation>
        <location evidence="2">Mitochondrion matrix</location>
    </subcellularLocation>
    <subcellularLocation>
        <location evidence="1">Mitochondrion outer membrane</location>
    </subcellularLocation>
</comment>
<dbReference type="InterPro" id="IPR031981">
    <property type="entry name" value="MIEAP_C"/>
</dbReference>
<feature type="domain" description="Mitochondria-eating protein C-terminal" evidence="13">
    <location>
        <begin position="106"/>
        <end position="329"/>
    </location>
</feature>
<reference evidence="14" key="1">
    <citation type="submission" date="2022-01" db="EMBL/GenBank/DDBJ databases">
        <authorList>
            <person name="Braso-Vives M."/>
        </authorList>
    </citation>
    <scope>NUCLEOTIDE SEQUENCE</scope>
</reference>
<accession>A0A8J9ZV02</accession>
<dbReference type="Proteomes" id="UP000838412">
    <property type="component" value="Chromosome 4"/>
</dbReference>
<evidence type="ECO:0000256" key="4">
    <source>
        <dbReference type="ARBA" id="ARBA00008233"/>
    </source>
</evidence>
<evidence type="ECO:0000256" key="2">
    <source>
        <dbReference type="ARBA" id="ARBA00004305"/>
    </source>
</evidence>
<keyword evidence="8" id="KW-0175">Coiled coil</keyword>
<dbReference type="GO" id="GO:0005759">
    <property type="term" value="C:mitochondrial matrix"/>
    <property type="evidence" value="ECO:0007669"/>
    <property type="project" value="UniProtKB-SubCell"/>
</dbReference>
<sequence>MSVPENWQTRASRDWPSLHRIGTVCSPYTRTDITYEVNNEVGLLLQKYYYLSDVTETLRQQCETLLRQQQKDANTCQELRSRLSKRMDDGIAMNELSLENTSPRSRPSNLAIRYQELETVEWLAAKEELDSAHSCGKELVTQYLCDVFVEAMRISKETLKLFTNSLSRMLLEPVQEMGKKDPVLMVVAAGQVSNQSAELTDKQQDLQRKVDDIIKERSDKCNIDDIIKRVEECIRNKERYQRHIGTIPSGRKKLETYITECCRLAWRMNVQTPAMAISVETDVPFDPALQDRAYDCESFGDATEVIDYYVWPTLFDAENHLPVRKKGRVYTKRKEPESTKL</sequence>
<organism evidence="14 15">
    <name type="scientific">Branchiostoma lanceolatum</name>
    <name type="common">Common lancelet</name>
    <name type="synonym">Amphioxus lanceolatum</name>
    <dbReference type="NCBI Taxonomy" id="7740"/>
    <lineage>
        <taxon>Eukaryota</taxon>
        <taxon>Metazoa</taxon>
        <taxon>Chordata</taxon>
        <taxon>Cephalochordata</taxon>
        <taxon>Leptocardii</taxon>
        <taxon>Amphioxiformes</taxon>
        <taxon>Branchiostomatidae</taxon>
        <taxon>Branchiostoma</taxon>
    </lineage>
</organism>
<dbReference type="GO" id="GO:0005741">
    <property type="term" value="C:mitochondrial outer membrane"/>
    <property type="evidence" value="ECO:0007669"/>
    <property type="project" value="UniProtKB-SubCell"/>
</dbReference>
<comment type="similarity">
    <text evidence="4">Belongs to the MIEAP family.</text>
</comment>
<dbReference type="GO" id="GO:0035695">
    <property type="term" value="P:mitophagy by internal vacuole formation"/>
    <property type="evidence" value="ECO:0007669"/>
    <property type="project" value="TreeGrafter"/>
</dbReference>
<evidence type="ECO:0000256" key="1">
    <source>
        <dbReference type="ARBA" id="ARBA00004294"/>
    </source>
</evidence>
<evidence type="ECO:0000313" key="14">
    <source>
        <dbReference type="EMBL" id="CAH1263870.1"/>
    </source>
</evidence>
<evidence type="ECO:0000256" key="6">
    <source>
        <dbReference type="ARBA" id="ARBA00022490"/>
    </source>
</evidence>
<evidence type="ECO:0000256" key="8">
    <source>
        <dbReference type="ARBA" id="ARBA00023054"/>
    </source>
</evidence>
<evidence type="ECO:0000256" key="11">
    <source>
        <dbReference type="ARBA" id="ARBA00023136"/>
    </source>
</evidence>
<evidence type="ECO:0000256" key="10">
    <source>
        <dbReference type="ARBA" id="ARBA00023128"/>
    </source>
</evidence>
<evidence type="ECO:0000256" key="5">
    <source>
        <dbReference type="ARBA" id="ARBA00019863"/>
    </source>
</evidence>
<dbReference type="PANTHER" id="PTHR21771">
    <property type="entry name" value="MITOCHONDRIA-EATING PROTEIN-RELATED"/>
    <property type="match status" value="1"/>
</dbReference>